<dbReference type="AlphaFoldDB" id="A0AAN5AE72"/>
<feature type="chain" id="PRO_5042993731" description="Secreted protein" evidence="1">
    <location>
        <begin position="23"/>
        <end position="72"/>
    </location>
</feature>
<comment type="caution">
    <text evidence="2">The sequence shown here is derived from an EMBL/GenBank/DDBJ whole genome shotgun (WGS) entry which is preliminary data.</text>
</comment>
<protein>
    <recommendedName>
        <fullName evidence="4">Secreted protein</fullName>
    </recommendedName>
</protein>
<keyword evidence="1" id="KW-0732">Signal</keyword>
<dbReference type="EMBL" id="BPPZ01000002">
    <property type="protein sequence ID" value="GJD13663.1"/>
    <property type="molecule type" value="Genomic_DNA"/>
</dbReference>
<gene>
    <name evidence="2" type="ORF">BIFAD42_06470</name>
</gene>
<evidence type="ECO:0000313" key="2">
    <source>
        <dbReference type="EMBL" id="GJD13663.1"/>
    </source>
</evidence>
<sequence>MVGGRNCMAICLMSNLSASAVAADSSRGSRSTVPMPHRHQQMVSIMKPVFGASMKAEPMMVPMDWPTIWPAP</sequence>
<reference evidence="2" key="1">
    <citation type="submission" date="2021-08" db="EMBL/GenBank/DDBJ databases">
        <title>Draft genome sequence of the GABA producer Bifidobacterium adolescentis 4-2, isolated from healthy human feces.</title>
        <authorList>
            <person name="Altaib H."/>
            <person name="Niwa R."/>
            <person name="Abe M."/>
            <person name="Suzuki T."/>
        </authorList>
    </citation>
    <scope>NUCLEOTIDE SEQUENCE</scope>
    <source>
        <strain evidence="2">4-2</strain>
    </source>
</reference>
<evidence type="ECO:0008006" key="4">
    <source>
        <dbReference type="Google" id="ProtNLM"/>
    </source>
</evidence>
<organism evidence="2 3">
    <name type="scientific">Bifidobacterium adolescentis</name>
    <dbReference type="NCBI Taxonomy" id="1680"/>
    <lineage>
        <taxon>Bacteria</taxon>
        <taxon>Bacillati</taxon>
        <taxon>Actinomycetota</taxon>
        <taxon>Actinomycetes</taxon>
        <taxon>Bifidobacteriales</taxon>
        <taxon>Bifidobacteriaceae</taxon>
        <taxon>Bifidobacterium</taxon>
    </lineage>
</organism>
<evidence type="ECO:0000256" key="1">
    <source>
        <dbReference type="SAM" id="SignalP"/>
    </source>
</evidence>
<evidence type="ECO:0000313" key="3">
    <source>
        <dbReference type="Proteomes" id="UP000886943"/>
    </source>
</evidence>
<dbReference type="Proteomes" id="UP000886943">
    <property type="component" value="Unassembled WGS sequence"/>
</dbReference>
<accession>A0AAN5AE72</accession>
<feature type="signal peptide" evidence="1">
    <location>
        <begin position="1"/>
        <end position="22"/>
    </location>
</feature>
<proteinExistence type="predicted"/>
<name>A0AAN5AE72_BIFAD</name>